<organism evidence="1 2">
    <name type="scientific">Bifidobacterium oedipodis</name>
    <dbReference type="NCBI Taxonomy" id="2675322"/>
    <lineage>
        <taxon>Bacteria</taxon>
        <taxon>Bacillati</taxon>
        <taxon>Actinomycetota</taxon>
        <taxon>Actinomycetes</taxon>
        <taxon>Bifidobacteriales</taxon>
        <taxon>Bifidobacteriaceae</taxon>
        <taxon>Bifidobacterium</taxon>
    </lineage>
</organism>
<evidence type="ECO:0000313" key="1">
    <source>
        <dbReference type="EMBL" id="NMM93121.1"/>
    </source>
</evidence>
<proteinExistence type="predicted"/>
<dbReference type="Proteomes" id="UP000532194">
    <property type="component" value="Unassembled WGS sequence"/>
</dbReference>
<name>A0A7Y0HRQ4_9BIFI</name>
<keyword evidence="1" id="KW-0540">Nuclease</keyword>
<dbReference type="AlphaFoldDB" id="A0A7Y0HRQ4"/>
<keyword evidence="1" id="KW-0255">Endonuclease</keyword>
<comment type="caution">
    <text evidence="1">The sequence shown here is derived from an EMBL/GenBank/DDBJ whole genome shotgun (WGS) entry which is preliminary data.</text>
</comment>
<reference evidence="1 2" key="1">
    <citation type="submission" date="2020-02" db="EMBL/GenBank/DDBJ databases">
        <title>Characterization of phylogenetic diversity of novel bifidobacterial species isolated in Czech ZOOs.</title>
        <authorList>
            <person name="Lugli G.A."/>
            <person name="Vera N.B."/>
            <person name="Ventura M."/>
        </authorList>
    </citation>
    <scope>NUCLEOTIDE SEQUENCE [LARGE SCALE GENOMIC DNA]</scope>
    <source>
        <strain evidence="1 2">DSM 109957</strain>
    </source>
</reference>
<keyword evidence="2" id="KW-1185">Reference proteome</keyword>
<keyword evidence="1" id="KW-0378">Hydrolase</keyword>
<sequence length="87" mass="9690">MIAGQAYRFGSVMQVGDTVVTYDPSSRMYHLGIIAGECELKPSDNDEEHDFRYSHKVTWNKLAPRDLLSDSAKNSLGGHHCHAQLGQ</sequence>
<dbReference type="RefSeq" id="WP_240947367.1">
    <property type="nucleotide sequence ID" value="NZ_JAAIII010000001.1"/>
</dbReference>
<gene>
    <name evidence="1" type="ORF">G1C95_0306</name>
</gene>
<dbReference type="EMBL" id="JAAIII010000001">
    <property type="protein sequence ID" value="NMM93121.1"/>
    <property type="molecule type" value="Genomic_DNA"/>
</dbReference>
<evidence type="ECO:0000313" key="2">
    <source>
        <dbReference type="Proteomes" id="UP000532194"/>
    </source>
</evidence>
<dbReference type="GO" id="GO:0004519">
    <property type="term" value="F:endonuclease activity"/>
    <property type="evidence" value="ECO:0007669"/>
    <property type="project" value="UniProtKB-KW"/>
</dbReference>
<accession>A0A7Y0HRQ4</accession>
<protein>
    <submittedName>
        <fullName evidence="1">Restriction endonuclease</fullName>
    </submittedName>
</protein>